<dbReference type="GO" id="GO:0005524">
    <property type="term" value="F:ATP binding"/>
    <property type="evidence" value="ECO:0007669"/>
    <property type="project" value="InterPro"/>
</dbReference>
<dbReference type="EMBL" id="JAVXUP010000188">
    <property type="protein sequence ID" value="KAK3034909.1"/>
    <property type="molecule type" value="Genomic_DNA"/>
</dbReference>
<gene>
    <name evidence="2" type="ORF">RJ639_034151</name>
</gene>
<evidence type="ECO:0000259" key="1">
    <source>
        <dbReference type="Pfam" id="PF00004"/>
    </source>
</evidence>
<dbReference type="AlphaFoldDB" id="A0AA88WXR5"/>
<dbReference type="Pfam" id="PF00004">
    <property type="entry name" value="AAA"/>
    <property type="match status" value="1"/>
</dbReference>
<protein>
    <recommendedName>
        <fullName evidence="1">ATPase AAA-type core domain-containing protein</fullName>
    </recommendedName>
</protein>
<feature type="domain" description="ATPase AAA-type core" evidence="1">
    <location>
        <begin position="77"/>
        <end position="110"/>
    </location>
</feature>
<evidence type="ECO:0000313" key="2">
    <source>
        <dbReference type="EMBL" id="KAK3034909.1"/>
    </source>
</evidence>
<dbReference type="Proteomes" id="UP001188597">
    <property type="component" value="Unassembled WGS sequence"/>
</dbReference>
<comment type="caution">
    <text evidence="2">The sequence shown here is derived from an EMBL/GenBank/DDBJ whole genome shotgun (WGS) entry which is preliminary data.</text>
</comment>
<keyword evidence="3" id="KW-1185">Reference proteome</keyword>
<organism evidence="2 3">
    <name type="scientific">Escallonia herrerae</name>
    <dbReference type="NCBI Taxonomy" id="1293975"/>
    <lineage>
        <taxon>Eukaryota</taxon>
        <taxon>Viridiplantae</taxon>
        <taxon>Streptophyta</taxon>
        <taxon>Embryophyta</taxon>
        <taxon>Tracheophyta</taxon>
        <taxon>Spermatophyta</taxon>
        <taxon>Magnoliopsida</taxon>
        <taxon>eudicotyledons</taxon>
        <taxon>Gunneridae</taxon>
        <taxon>Pentapetalae</taxon>
        <taxon>asterids</taxon>
        <taxon>campanulids</taxon>
        <taxon>Escalloniales</taxon>
        <taxon>Escalloniaceae</taxon>
        <taxon>Escallonia</taxon>
    </lineage>
</organism>
<sequence>MARSASGGLQFIREEDIKVLQSDFDLMIGEIDRAISKSVLHDLNKLSEKVVEGLEAFAEVEKGTELLLKGNSKLTTCLLAGPPGSGKTTTAALMALKAKVQHVNMISLDSKPLQSALQANRWHVTIMIYPAETVWNLSFLSHPRVAHEERPNTDKECTTGHLLCRSQIVCTKGHKGFEDEMPNTSTLESIQDHENKL</sequence>
<evidence type="ECO:0000313" key="3">
    <source>
        <dbReference type="Proteomes" id="UP001188597"/>
    </source>
</evidence>
<reference evidence="2" key="1">
    <citation type="submission" date="2022-12" db="EMBL/GenBank/DDBJ databases">
        <title>Draft genome assemblies for two species of Escallonia (Escalloniales).</title>
        <authorList>
            <person name="Chanderbali A."/>
            <person name="Dervinis C."/>
            <person name="Anghel I."/>
            <person name="Soltis D."/>
            <person name="Soltis P."/>
            <person name="Zapata F."/>
        </authorList>
    </citation>
    <scope>NUCLEOTIDE SEQUENCE</scope>
    <source>
        <strain evidence="2">UCBG64.0493</strain>
        <tissue evidence="2">Leaf</tissue>
    </source>
</reference>
<dbReference type="Gene3D" id="3.40.50.300">
    <property type="entry name" value="P-loop containing nucleotide triphosphate hydrolases"/>
    <property type="match status" value="1"/>
</dbReference>
<dbReference type="GO" id="GO:0016887">
    <property type="term" value="F:ATP hydrolysis activity"/>
    <property type="evidence" value="ECO:0007669"/>
    <property type="project" value="InterPro"/>
</dbReference>
<name>A0AA88WXR5_9ASTE</name>
<accession>A0AA88WXR5</accession>
<proteinExistence type="predicted"/>
<dbReference type="SUPFAM" id="SSF52540">
    <property type="entry name" value="P-loop containing nucleoside triphosphate hydrolases"/>
    <property type="match status" value="1"/>
</dbReference>
<dbReference type="InterPro" id="IPR003959">
    <property type="entry name" value="ATPase_AAA_core"/>
</dbReference>
<dbReference type="InterPro" id="IPR027417">
    <property type="entry name" value="P-loop_NTPase"/>
</dbReference>